<gene>
    <name evidence="1" type="ORF">PXEA_LOCUS28236</name>
</gene>
<proteinExistence type="predicted"/>
<accession>A0A3S5FFY7</accession>
<name>A0A3S5FFY7_9PLAT</name>
<reference evidence="1" key="1">
    <citation type="submission" date="2018-11" db="EMBL/GenBank/DDBJ databases">
        <authorList>
            <consortium name="Pathogen Informatics"/>
        </authorList>
    </citation>
    <scope>NUCLEOTIDE SEQUENCE</scope>
</reference>
<evidence type="ECO:0000313" key="2">
    <source>
        <dbReference type="Proteomes" id="UP000784294"/>
    </source>
</evidence>
<protein>
    <submittedName>
        <fullName evidence="1">Uncharacterized protein</fullName>
    </submittedName>
</protein>
<dbReference type="AlphaFoldDB" id="A0A3S5FFY7"/>
<comment type="caution">
    <text evidence="1">The sequence shown here is derived from an EMBL/GenBank/DDBJ whole genome shotgun (WGS) entry which is preliminary data.</text>
</comment>
<evidence type="ECO:0000313" key="1">
    <source>
        <dbReference type="EMBL" id="VEL34796.1"/>
    </source>
</evidence>
<sequence length="164" mass="18716">MIFYDTDHQRSSEGDADTGRRFYNIFTNSRGSSGGSGACSNLTSSLLTRTHRSSPGYNVTQSALQSPSNPFNQFSLPFTPGRHLHLNNQHNHHSSFSPRYQHSATGVLLCQRELAFARWTQALVRHCRNTRVDFSVEEDRAKRQRELRTYRALEIKRVTDSDTP</sequence>
<dbReference type="Proteomes" id="UP000784294">
    <property type="component" value="Unassembled WGS sequence"/>
</dbReference>
<dbReference type="EMBL" id="CAAALY010248407">
    <property type="protein sequence ID" value="VEL34796.1"/>
    <property type="molecule type" value="Genomic_DNA"/>
</dbReference>
<keyword evidence="2" id="KW-1185">Reference proteome</keyword>
<organism evidence="1 2">
    <name type="scientific">Protopolystoma xenopodis</name>
    <dbReference type="NCBI Taxonomy" id="117903"/>
    <lineage>
        <taxon>Eukaryota</taxon>
        <taxon>Metazoa</taxon>
        <taxon>Spiralia</taxon>
        <taxon>Lophotrochozoa</taxon>
        <taxon>Platyhelminthes</taxon>
        <taxon>Monogenea</taxon>
        <taxon>Polyopisthocotylea</taxon>
        <taxon>Polystomatidea</taxon>
        <taxon>Polystomatidae</taxon>
        <taxon>Protopolystoma</taxon>
    </lineage>
</organism>